<feature type="non-terminal residue" evidence="2">
    <location>
        <position position="1"/>
    </location>
</feature>
<dbReference type="Proteomes" id="UP000054166">
    <property type="component" value="Unassembled WGS sequence"/>
</dbReference>
<evidence type="ECO:0000313" key="3">
    <source>
        <dbReference type="Proteomes" id="UP000054166"/>
    </source>
</evidence>
<dbReference type="EMBL" id="KN833113">
    <property type="protein sequence ID" value="KIM72685.1"/>
    <property type="molecule type" value="Genomic_DNA"/>
</dbReference>
<protein>
    <submittedName>
        <fullName evidence="2">Uncharacterized protein</fullName>
    </submittedName>
</protein>
<name>A0A0C3EJA1_PILCF</name>
<feature type="compositionally biased region" description="Low complexity" evidence="1">
    <location>
        <begin position="30"/>
        <end position="44"/>
    </location>
</feature>
<proteinExistence type="predicted"/>
<accession>A0A0C3EJA1</accession>
<evidence type="ECO:0000256" key="1">
    <source>
        <dbReference type="SAM" id="MobiDB-lite"/>
    </source>
</evidence>
<evidence type="ECO:0000313" key="2">
    <source>
        <dbReference type="EMBL" id="KIM72685.1"/>
    </source>
</evidence>
<sequence length="107" mass="11108">TAKEEESEEEGTGGTSKKISTRKGTKVTGKKAAAAAGPAMPGLAESEDGVDKENTPSVDDEDLPVKTKRATKAKKGVKAAVVAEETDGPVEVAVTKPRSTRTTRARK</sequence>
<gene>
    <name evidence="2" type="ORF">PILCRDRAFT_15915</name>
</gene>
<dbReference type="HOGENOM" id="CLU_2216199_0_0_1"/>
<feature type="region of interest" description="Disordered" evidence="1">
    <location>
        <begin position="1"/>
        <end position="65"/>
    </location>
</feature>
<dbReference type="InParanoid" id="A0A0C3EJA1"/>
<dbReference type="AlphaFoldDB" id="A0A0C3EJA1"/>
<reference evidence="2 3" key="1">
    <citation type="submission" date="2014-04" db="EMBL/GenBank/DDBJ databases">
        <authorList>
            <consortium name="DOE Joint Genome Institute"/>
            <person name="Kuo A."/>
            <person name="Tarkka M."/>
            <person name="Buscot F."/>
            <person name="Kohler A."/>
            <person name="Nagy L.G."/>
            <person name="Floudas D."/>
            <person name="Copeland A."/>
            <person name="Barry K.W."/>
            <person name="Cichocki N."/>
            <person name="Veneault-Fourrey C."/>
            <person name="LaButti K."/>
            <person name="Lindquist E.A."/>
            <person name="Lipzen A."/>
            <person name="Lundell T."/>
            <person name="Morin E."/>
            <person name="Murat C."/>
            <person name="Sun H."/>
            <person name="Tunlid A."/>
            <person name="Henrissat B."/>
            <person name="Grigoriev I.V."/>
            <person name="Hibbett D.S."/>
            <person name="Martin F."/>
            <person name="Nordberg H.P."/>
            <person name="Cantor M.N."/>
            <person name="Hua S.X."/>
        </authorList>
    </citation>
    <scope>NUCLEOTIDE SEQUENCE [LARGE SCALE GENOMIC DNA]</scope>
    <source>
        <strain evidence="2 3">F 1598</strain>
    </source>
</reference>
<keyword evidence="3" id="KW-1185">Reference proteome</keyword>
<organism evidence="2 3">
    <name type="scientific">Piloderma croceum (strain F 1598)</name>
    <dbReference type="NCBI Taxonomy" id="765440"/>
    <lineage>
        <taxon>Eukaryota</taxon>
        <taxon>Fungi</taxon>
        <taxon>Dikarya</taxon>
        <taxon>Basidiomycota</taxon>
        <taxon>Agaricomycotina</taxon>
        <taxon>Agaricomycetes</taxon>
        <taxon>Agaricomycetidae</taxon>
        <taxon>Atheliales</taxon>
        <taxon>Atheliaceae</taxon>
        <taxon>Piloderma</taxon>
    </lineage>
</organism>
<reference evidence="3" key="2">
    <citation type="submission" date="2015-01" db="EMBL/GenBank/DDBJ databases">
        <title>Evolutionary Origins and Diversification of the Mycorrhizal Mutualists.</title>
        <authorList>
            <consortium name="DOE Joint Genome Institute"/>
            <consortium name="Mycorrhizal Genomics Consortium"/>
            <person name="Kohler A."/>
            <person name="Kuo A."/>
            <person name="Nagy L.G."/>
            <person name="Floudas D."/>
            <person name="Copeland A."/>
            <person name="Barry K.W."/>
            <person name="Cichocki N."/>
            <person name="Veneault-Fourrey C."/>
            <person name="LaButti K."/>
            <person name="Lindquist E.A."/>
            <person name="Lipzen A."/>
            <person name="Lundell T."/>
            <person name="Morin E."/>
            <person name="Murat C."/>
            <person name="Riley R."/>
            <person name="Ohm R."/>
            <person name="Sun H."/>
            <person name="Tunlid A."/>
            <person name="Henrissat B."/>
            <person name="Grigoriev I.V."/>
            <person name="Hibbett D.S."/>
            <person name="Martin F."/>
        </authorList>
    </citation>
    <scope>NUCLEOTIDE SEQUENCE [LARGE SCALE GENOMIC DNA]</scope>
    <source>
        <strain evidence="3">F 1598</strain>
    </source>
</reference>
<feature type="compositionally biased region" description="Acidic residues" evidence="1">
    <location>
        <begin position="1"/>
        <end position="11"/>
    </location>
</feature>
<feature type="compositionally biased region" description="Basic residues" evidence="1">
    <location>
        <begin position="19"/>
        <end position="29"/>
    </location>
</feature>